<evidence type="ECO:0000313" key="1">
    <source>
        <dbReference type="EMBL" id="GGH97615.1"/>
    </source>
</evidence>
<comment type="caution">
    <text evidence="1">The sequence shown here is derived from an EMBL/GenBank/DDBJ whole genome shotgun (WGS) entry which is preliminary data.</text>
</comment>
<dbReference type="Proteomes" id="UP000643279">
    <property type="component" value="Unassembled WGS sequence"/>
</dbReference>
<sequence length="175" mass="20195">MNPPMWTLALQGFRKAHARHDRDRLTTDPTRVFISAAECVYWAATIDERLREWPGYKGFTDTHPVGSLLPGVRYVRNLKTHILPMTLQRVEGKMYPVIYPVVYAEVVWLPLEQLPKPSRTSKYIELQERSYSEQMAGSPTRNTLYRLMEGFADLEALPNSPFEESSWFVSTTNDG</sequence>
<reference evidence="2" key="1">
    <citation type="journal article" date="2019" name="Int. J. Syst. Evol. Microbiol.">
        <title>The Global Catalogue of Microorganisms (GCM) 10K type strain sequencing project: providing services to taxonomists for standard genome sequencing and annotation.</title>
        <authorList>
            <consortium name="The Broad Institute Genomics Platform"/>
            <consortium name="The Broad Institute Genome Sequencing Center for Infectious Disease"/>
            <person name="Wu L."/>
            <person name="Ma J."/>
        </authorList>
    </citation>
    <scope>NUCLEOTIDE SEQUENCE [LARGE SCALE GENOMIC DNA]</scope>
    <source>
        <strain evidence="2">CGMCC 1.12778</strain>
    </source>
</reference>
<proteinExistence type="predicted"/>
<gene>
    <name evidence="1" type="ORF">GCM10007170_28270</name>
</gene>
<name>A0ABQ2AY50_9MICC</name>
<organism evidence="1 2">
    <name type="scientific">Arthrobacter liuii</name>
    <dbReference type="NCBI Taxonomy" id="1476996"/>
    <lineage>
        <taxon>Bacteria</taxon>
        <taxon>Bacillati</taxon>
        <taxon>Actinomycetota</taxon>
        <taxon>Actinomycetes</taxon>
        <taxon>Micrococcales</taxon>
        <taxon>Micrococcaceae</taxon>
        <taxon>Arthrobacter</taxon>
    </lineage>
</organism>
<protein>
    <submittedName>
        <fullName evidence="1">Uncharacterized protein</fullName>
    </submittedName>
</protein>
<dbReference type="EMBL" id="BMFW01000013">
    <property type="protein sequence ID" value="GGH97615.1"/>
    <property type="molecule type" value="Genomic_DNA"/>
</dbReference>
<keyword evidence="2" id="KW-1185">Reference proteome</keyword>
<evidence type="ECO:0000313" key="2">
    <source>
        <dbReference type="Proteomes" id="UP000643279"/>
    </source>
</evidence>
<accession>A0ABQ2AY50</accession>